<gene>
    <name evidence="3" type="ordered locus">TOL2_C11380</name>
</gene>
<protein>
    <submittedName>
        <fullName evidence="3">Two component system response regulator</fullName>
    </submittedName>
</protein>
<dbReference type="CDD" id="cd17557">
    <property type="entry name" value="REC_Rcp-like"/>
    <property type="match status" value="1"/>
</dbReference>
<dbReference type="InterPro" id="IPR052893">
    <property type="entry name" value="TCS_response_regulator"/>
</dbReference>
<dbReference type="KEGG" id="dto:TOL2_C11380"/>
<dbReference type="Gene3D" id="3.40.50.2300">
    <property type="match status" value="1"/>
</dbReference>
<sequence length="148" mass="17077">MERPAVILLAEDDLGDQELTRRALAEGKIKNELHIVQDGEEAIDYLFRRGKYTDPETSPWPDLFLLDLNMPKIDGRRVLAEIKTRKDLPHLAIVVLTTSSQEEDILRSYDLGVKSFITKPVDFTKFIDLIHALENYWFQVVVLPKRGE</sequence>
<proteinExistence type="predicted"/>
<dbReference type="Proteomes" id="UP000007347">
    <property type="component" value="Chromosome"/>
</dbReference>
<accession>K0NKM8</accession>
<dbReference type="AlphaFoldDB" id="K0NKM8"/>
<dbReference type="InterPro" id="IPR001789">
    <property type="entry name" value="Sig_transdc_resp-reg_receiver"/>
</dbReference>
<dbReference type="EMBL" id="FO203503">
    <property type="protein sequence ID" value="CCK79302.1"/>
    <property type="molecule type" value="Genomic_DNA"/>
</dbReference>
<dbReference type="OrthoDB" id="9793549at2"/>
<dbReference type="STRING" id="651182.TOL2_C11380"/>
<dbReference type="GO" id="GO:0000160">
    <property type="term" value="P:phosphorelay signal transduction system"/>
    <property type="evidence" value="ECO:0007669"/>
    <property type="project" value="InterPro"/>
</dbReference>
<feature type="domain" description="Response regulatory" evidence="2">
    <location>
        <begin position="6"/>
        <end position="134"/>
    </location>
</feature>
<dbReference type="RefSeq" id="WP_014956649.1">
    <property type="nucleotide sequence ID" value="NC_018645.1"/>
</dbReference>
<dbReference type="SMART" id="SM00448">
    <property type="entry name" value="REC"/>
    <property type="match status" value="1"/>
</dbReference>
<evidence type="ECO:0000259" key="2">
    <source>
        <dbReference type="PROSITE" id="PS50110"/>
    </source>
</evidence>
<keyword evidence="1" id="KW-0597">Phosphoprotein</keyword>
<dbReference type="InterPro" id="IPR011006">
    <property type="entry name" value="CheY-like_superfamily"/>
</dbReference>
<organism evidence="3 4">
    <name type="scientific">Desulfobacula toluolica (strain DSM 7467 / Tol2)</name>
    <dbReference type="NCBI Taxonomy" id="651182"/>
    <lineage>
        <taxon>Bacteria</taxon>
        <taxon>Pseudomonadati</taxon>
        <taxon>Thermodesulfobacteriota</taxon>
        <taxon>Desulfobacteria</taxon>
        <taxon>Desulfobacterales</taxon>
        <taxon>Desulfobacteraceae</taxon>
        <taxon>Desulfobacula</taxon>
    </lineage>
</organism>
<evidence type="ECO:0000256" key="1">
    <source>
        <dbReference type="PROSITE-ProRule" id="PRU00169"/>
    </source>
</evidence>
<evidence type="ECO:0000313" key="4">
    <source>
        <dbReference type="Proteomes" id="UP000007347"/>
    </source>
</evidence>
<name>K0NKM8_DESTT</name>
<keyword evidence="4" id="KW-1185">Reference proteome</keyword>
<reference evidence="3 4" key="1">
    <citation type="journal article" date="2013" name="Environ. Microbiol.">
        <title>Complete genome, catabolic sub-proteomes and key-metabolites of Desulfobacula toluolica Tol2, a marine, aromatic compound-degrading, sulfate-reducing bacterium.</title>
        <authorList>
            <person name="Wohlbrand L."/>
            <person name="Jacob J.H."/>
            <person name="Kube M."/>
            <person name="Mussmann M."/>
            <person name="Jarling R."/>
            <person name="Beck A."/>
            <person name="Amann R."/>
            <person name="Wilkes H."/>
            <person name="Reinhardt R."/>
            <person name="Rabus R."/>
        </authorList>
    </citation>
    <scope>NUCLEOTIDE SEQUENCE [LARGE SCALE GENOMIC DNA]</scope>
    <source>
        <strain evidence="4">DSM 7467 / Tol2</strain>
    </source>
</reference>
<dbReference type="PANTHER" id="PTHR44520">
    <property type="entry name" value="RESPONSE REGULATOR RCP1-RELATED"/>
    <property type="match status" value="1"/>
</dbReference>
<dbReference type="HOGENOM" id="CLU_000445_69_17_7"/>
<dbReference type="PROSITE" id="PS50110">
    <property type="entry name" value="RESPONSE_REGULATORY"/>
    <property type="match status" value="1"/>
</dbReference>
<feature type="modified residue" description="4-aspartylphosphate" evidence="1">
    <location>
        <position position="67"/>
    </location>
</feature>
<dbReference type="Pfam" id="PF00072">
    <property type="entry name" value="Response_reg"/>
    <property type="match status" value="1"/>
</dbReference>
<evidence type="ECO:0000313" key="3">
    <source>
        <dbReference type="EMBL" id="CCK79302.1"/>
    </source>
</evidence>
<dbReference type="PANTHER" id="PTHR44520:SF2">
    <property type="entry name" value="RESPONSE REGULATOR RCP1"/>
    <property type="match status" value="1"/>
</dbReference>
<dbReference type="SUPFAM" id="SSF52172">
    <property type="entry name" value="CheY-like"/>
    <property type="match status" value="1"/>
</dbReference>